<evidence type="ECO:0000313" key="8">
    <source>
        <dbReference type="EMBL" id="RWQ97423.1"/>
    </source>
</evidence>
<sequence>MPRILDSEAQLACAKSALVVQYISTPTDRNVTDGLPDGLVAGNLGAIAGLVGVEETFDYIVIGGGTGGNAIGVRLAEAGHKVAIIEAGEYYEIGEIVLASTPGGDIVFVGADITDSDPLVDWEFVTEPQAGADNREIHYARGKCLGGSSALNFMVYHRGTKGSFDKWAELVGDESYTFENVLPYYKKSPVFTPPNEEKRAANATPRYNPDAFSPSGGPLQVTFSNYASPLSSWVSKGLHAIGLPDAYDFNSGVLDGSQYVTTTIRASDQTRSSSQTSFLKSAMDQNLQTLKVYIGTQAEKILFDDNKVATGVQVNTAGIGYTLHASKEVILSAGTFQSPQVLLLSGIGAKETLEQFDIPVIADLPGVGQNMWDHILFGPTYRVDVDTYTKVIRDPAFLAEAVVSYIANQTGPLAGNVADYLGFERLPKAYLDQLSESARNDLATFPSDWPHIEYIVAPGYVGNFGNLPLNQPFDGYEYGTILAAIVAPLSRGNVTLKSASITDKPLINPNWLTSDTDVQVAIAAFKRAREAFESNAMKPILIGDEYYPGKNVQTDEEILDVIRKSLMTFWHASCTNKMGKSDDPLAVVDSQARVFGVKGLRVVDGSALPLLPPGHPQSTIYMLAEKIADNIIKGSS</sequence>
<dbReference type="InterPro" id="IPR036188">
    <property type="entry name" value="FAD/NAD-bd_sf"/>
</dbReference>
<proteinExistence type="inferred from homology"/>
<dbReference type="InterPro" id="IPR007867">
    <property type="entry name" value="GMC_OxRtase_C"/>
</dbReference>
<dbReference type="RefSeq" id="XP_028487068.1">
    <property type="nucleotide sequence ID" value="XM_028631799.1"/>
</dbReference>
<dbReference type="GO" id="GO:0050660">
    <property type="term" value="F:flavin adenine dinucleotide binding"/>
    <property type="evidence" value="ECO:0007669"/>
    <property type="project" value="InterPro"/>
</dbReference>
<dbReference type="VEuPathDB" id="FungiDB:C8Q69DRAFT_484997"/>
<evidence type="ECO:0000256" key="5">
    <source>
        <dbReference type="RuleBase" id="RU003968"/>
    </source>
</evidence>
<dbReference type="PIRSF" id="PIRSF000137">
    <property type="entry name" value="Alcohol_oxidase"/>
    <property type="match status" value="1"/>
</dbReference>
<accession>A0A443I035</accession>
<dbReference type="EMBL" id="RCNU01000002">
    <property type="protein sequence ID" value="RWQ97423.1"/>
    <property type="molecule type" value="Genomic_DNA"/>
</dbReference>
<evidence type="ECO:0000313" key="9">
    <source>
        <dbReference type="Proteomes" id="UP000283841"/>
    </source>
</evidence>
<feature type="binding site" evidence="4">
    <location>
        <begin position="616"/>
        <end position="617"/>
    </location>
    <ligand>
        <name>FAD</name>
        <dbReference type="ChEBI" id="CHEBI:57692"/>
    </ligand>
</feature>
<keyword evidence="4 5" id="KW-0274">FAD</keyword>
<dbReference type="Gene3D" id="3.30.560.10">
    <property type="entry name" value="Glucose Oxidase, domain 3"/>
    <property type="match status" value="1"/>
</dbReference>
<evidence type="ECO:0000256" key="3">
    <source>
        <dbReference type="PIRSR" id="PIRSR000137-1"/>
    </source>
</evidence>
<dbReference type="GO" id="GO:0016614">
    <property type="term" value="F:oxidoreductase activity, acting on CH-OH group of donors"/>
    <property type="evidence" value="ECO:0007669"/>
    <property type="project" value="InterPro"/>
</dbReference>
<dbReference type="PROSITE" id="PS00624">
    <property type="entry name" value="GMC_OXRED_2"/>
    <property type="match status" value="1"/>
</dbReference>
<keyword evidence="5" id="KW-0285">Flavoprotein</keyword>
<dbReference type="InterPro" id="IPR012132">
    <property type="entry name" value="GMC_OxRdtase"/>
</dbReference>
<feature type="domain" description="Glucose-methanol-choline oxidoreductase N-terminal" evidence="6">
    <location>
        <begin position="142"/>
        <end position="165"/>
    </location>
</feature>
<dbReference type="PANTHER" id="PTHR11552:SF138">
    <property type="entry name" value="DEHYDROGENASE PKFF-RELATED"/>
    <property type="match status" value="1"/>
</dbReference>
<organism evidence="8 9">
    <name type="scientific">Byssochlamys spectabilis</name>
    <name type="common">Paecilomyces variotii</name>
    <dbReference type="NCBI Taxonomy" id="264951"/>
    <lineage>
        <taxon>Eukaryota</taxon>
        <taxon>Fungi</taxon>
        <taxon>Dikarya</taxon>
        <taxon>Ascomycota</taxon>
        <taxon>Pezizomycotina</taxon>
        <taxon>Eurotiomycetes</taxon>
        <taxon>Eurotiomycetidae</taxon>
        <taxon>Eurotiales</taxon>
        <taxon>Thermoascaceae</taxon>
        <taxon>Paecilomyces</taxon>
    </lineage>
</organism>
<feature type="binding site" evidence="4">
    <location>
        <begin position="570"/>
        <end position="571"/>
    </location>
    <ligand>
        <name>FAD</name>
        <dbReference type="ChEBI" id="CHEBI:57692"/>
    </ligand>
</feature>
<feature type="active site" description="Proton acceptor" evidence="3">
    <location>
        <position position="615"/>
    </location>
</feature>
<feature type="binding site" evidence="4">
    <location>
        <begin position="152"/>
        <end position="155"/>
    </location>
    <ligand>
        <name>FAD</name>
        <dbReference type="ChEBI" id="CHEBI:57692"/>
    </ligand>
</feature>
<dbReference type="InterPro" id="IPR000172">
    <property type="entry name" value="GMC_OxRdtase_N"/>
</dbReference>
<evidence type="ECO:0000259" key="6">
    <source>
        <dbReference type="PROSITE" id="PS00623"/>
    </source>
</evidence>
<reference evidence="8 9" key="1">
    <citation type="journal article" date="2018" name="Front. Microbiol.">
        <title>Genomic and genetic insights into a cosmopolitan fungus, Paecilomyces variotii (Eurotiales).</title>
        <authorList>
            <person name="Urquhart A.S."/>
            <person name="Mondo S.J."/>
            <person name="Makela M.R."/>
            <person name="Hane J.K."/>
            <person name="Wiebenga A."/>
            <person name="He G."/>
            <person name="Mihaltcheva S."/>
            <person name="Pangilinan J."/>
            <person name="Lipzen A."/>
            <person name="Barry K."/>
            <person name="de Vries R.P."/>
            <person name="Grigoriev I.V."/>
            <person name="Idnurm A."/>
        </authorList>
    </citation>
    <scope>NUCLEOTIDE SEQUENCE [LARGE SCALE GENOMIC DNA]</scope>
    <source>
        <strain evidence="8 9">CBS 101075</strain>
    </source>
</reference>
<gene>
    <name evidence="8" type="ORF">C8Q69DRAFT_484997</name>
</gene>
<dbReference type="PANTHER" id="PTHR11552">
    <property type="entry name" value="GLUCOSE-METHANOL-CHOLINE GMC OXIDOREDUCTASE"/>
    <property type="match status" value="1"/>
</dbReference>
<dbReference type="Pfam" id="PF05199">
    <property type="entry name" value="GMC_oxred_C"/>
    <property type="match status" value="1"/>
</dbReference>
<evidence type="ECO:0000256" key="1">
    <source>
        <dbReference type="ARBA" id="ARBA00010790"/>
    </source>
</evidence>
<comment type="cofactor">
    <cofactor evidence="4">
        <name>FAD</name>
        <dbReference type="ChEBI" id="CHEBI:57692"/>
    </cofactor>
</comment>
<dbReference type="GO" id="GO:0044550">
    <property type="term" value="P:secondary metabolite biosynthetic process"/>
    <property type="evidence" value="ECO:0007669"/>
    <property type="project" value="TreeGrafter"/>
</dbReference>
<keyword evidence="2" id="KW-0325">Glycoprotein</keyword>
<comment type="similarity">
    <text evidence="1 5">Belongs to the GMC oxidoreductase family.</text>
</comment>
<dbReference type="PROSITE" id="PS00623">
    <property type="entry name" value="GMC_OXRED_1"/>
    <property type="match status" value="1"/>
</dbReference>
<dbReference type="Pfam" id="PF00732">
    <property type="entry name" value="GMC_oxred_N"/>
    <property type="match status" value="1"/>
</dbReference>
<dbReference type="AlphaFoldDB" id="A0A443I035"/>
<dbReference type="STRING" id="264951.A0A443I035"/>
<keyword evidence="9" id="KW-1185">Reference proteome</keyword>
<feature type="domain" description="Glucose-methanol-choline oxidoreductase N-terminal" evidence="7">
    <location>
        <begin position="334"/>
        <end position="348"/>
    </location>
</feature>
<comment type="caution">
    <text evidence="8">The sequence shown here is derived from an EMBL/GenBank/DDBJ whole genome shotgun (WGS) entry which is preliminary data.</text>
</comment>
<dbReference type="GeneID" id="39601076"/>
<evidence type="ECO:0000256" key="4">
    <source>
        <dbReference type="PIRSR" id="PIRSR000137-2"/>
    </source>
</evidence>
<dbReference type="SUPFAM" id="SSF51905">
    <property type="entry name" value="FAD/NAD(P)-binding domain"/>
    <property type="match status" value="1"/>
</dbReference>
<feature type="binding site" evidence="4">
    <location>
        <position position="605"/>
    </location>
    <ligand>
        <name>FAD</name>
        <dbReference type="ChEBI" id="CHEBI:57692"/>
    </ligand>
</feature>
<name>A0A443I035_BYSSP</name>
<dbReference type="Gene3D" id="3.50.50.60">
    <property type="entry name" value="FAD/NAD(P)-binding domain"/>
    <property type="match status" value="1"/>
</dbReference>
<evidence type="ECO:0000259" key="7">
    <source>
        <dbReference type="PROSITE" id="PS00624"/>
    </source>
</evidence>
<dbReference type="Proteomes" id="UP000283841">
    <property type="component" value="Unassembled WGS sequence"/>
</dbReference>
<protein>
    <submittedName>
        <fullName evidence="8">Choline dehydrogenase</fullName>
    </submittedName>
</protein>
<dbReference type="SUPFAM" id="SSF54373">
    <property type="entry name" value="FAD-linked reductases, C-terminal domain"/>
    <property type="match status" value="1"/>
</dbReference>
<feature type="active site" description="Proton donor" evidence="3">
    <location>
        <position position="571"/>
    </location>
</feature>
<evidence type="ECO:0000256" key="2">
    <source>
        <dbReference type="ARBA" id="ARBA00023180"/>
    </source>
</evidence>